<evidence type="ECO:0000256" key="1">
    <source>
        <dbReference type="ARBA" id="ARBA00022737"/>
    </source>
</evidence>
<dbReference type="PROSITE" id="PS50005">
    <property type="entry name" value="TPR"/>
    <property type="match status" value="1"/>
</dbReference>
<keyword evidence="6" id="KW-1185">Reference proteome</keyword>
<evidence type="ECO:0000256" key="2">
    <source>
        <dbReference type="ARBA" id="ARBA00022803"/>
    </source>
</evidence>
<reference evidence="5" key="1">
    <citation type="submission" date="2024-10" db="EMBL/GenBank/DDBJ databases">
        <authorList>
            <person name="Ryan C."/>
        </authorList>
    </citation>
    <scope>NUCLEOTIDE SEQUENCE [LARGE SCALE GENOMIC DNA]</scope>
</reference>
<proteinExistence type="predicted"/>
<dbReference type="SMART" id="SM00248">
    <property type="entry name" value="ANK"/>
    <property type="match status" value="7"/>
</dbReference>
<feature type="repeat" description="ANK" evidence="3">
    <location>
        <begin position="136"/>
        <end position="164"/>
    </location>
</feature>
<dbReference type="Pfam" id="PF07719">
    <property type="entry name" value="TPR_2"/>
    <property type="match status" value="1"/>
</dbReference>
<feature type="repeat" description="ANK" evidence="3">
    <location>
        <begin position="169"/>
        <end position="201"/>
    </location>
</feature>
<dbReference type="InterPro" id="IPR036770">
    <property type="entry name" value="Ankyrin_rpt-contain_sf"/>
</dbReference>
<keyword evidence="3" id="KW-0040">ANK repeat</keyword>
<dbReference type="SMART" id="SM00028">
    <property type="entry name" value="TPR"/>
    <property type="match status" value="3"/>
</dbReference>
<dbReference type="PANTHER" id="PTHR46224">
    <property type="entry name" value="ANKYRIN REPEAT FAMILY PROTEIN"/>
    <property type="match status" value="1"/>
</dbReference>
<keyword evidence="2 4" id="KW-0802">TPR repeat</keyword>
<dbReference type="PRINTS" id="PR01415">
    <property type="entry name" value="ANKYRIN"/>
</dbReference>
<dbReference type="AlphaFoldDB" id="A0ABC8VI01"/>
<evidence type="ECO:0000256" key="4">
    <source>
        <dbReference type="PROSITE-ProRule" id="PRU00339"/>
    </source>
</evidence>
<feature type="repeat" description="ANK" evidence="3">
    <location>
        <begin position="202"/>
        <end position="234"/>
    </location>
</feature>
<dbReference type="PROSITE" id="PS50297">
    <property type="entry name" value="ANK_REP_REGION"/>
    <property type="match status" value="4"/>
</dbReference>
<evidence type="ECO:0000313" key="5">
    <source>
        <dbReference type="EMBL" id="CAL4891186.1"/>
    </source>
</evidence>
<dbReference type="Proteomes" id="UP001497457">
    <property type="component" value="Chromosome 10rd"/>
</dbReference>
<accession>A0ABC8VI01</accession>
<dbReference type="SUPFAM" id="SSF48403">
    <property type="entry name" value="Ankyrin repeat"/>
    <property type="match status" value="1"/>
</dbReference>
<dbReference type="PANTHER" id="PTHR46224:SF57">
    <property type="entry name" value="ANKYRIN-LIKE PROTEIN"/>
    <property type="match status" value="1"/>
</dbReference>
<dbReference type="Gene3D" id="1.25.40.10">
    <property type="entry name" value="Tetratricopeptide repeat domain"/>
    <property type="match status" value="1"/>
</dbReference>
<name>A0ABC8VI01_9POAL</name>
<gene>
    <name evidence="5" type="ORF">URODEC1_LOCUS3651</name>
</gene>
<organism evidence="5 6">
    <name type="scientific">Urochloa decumbens</name>
    <dbReference type="NCBI Taxonomy" id="240449"/>
    <lineage>
        <taxon>Eukaryota</taxon>
        <taxon>Viridiplantae</taxon>
        <taxon>Streptophyta</taxon>
        <taxon>Embryophyta</taxon>
        <taxon>Tracheophyta</taxon>
        <taxon>Spermatophyta</taxon>
        <taxon>Magnoliopsida</taxon>
        <taxon>Liliopsida</taxon>
        <taxon>Poales</taxon>
        <taxon>Poaceae</taxon>
        <taxon>PACMAD clade</taxon>
        <taxon>Panicoideae</taxon>
        <taxon>Panicodae</taxon>
        <taxon>Paniceae</taxon>
        <taxon>Melinidinae</taxon>
        <taxon>Urochloa</taxon>
    </lineage>
</organism>
<feature type="repeat" description="ANK" evidence="3">
    <location>
        <begin position="103"/>
        <end position="135"/>
    </location>
</feature>
<dbReference type="PROSITE" id="PS50088">
    <property type="entry name" value="ANK_REPEAT"/>
    <property type="match status" value="5"/>
</dbReference>
<dbReference type="InterPro" id="IPR013105">
    <property type="entry name" value="TPR_2"/>
</dbReference>
<feature type="repeat" description="TPR" evidence="4">
    <location>
        <begin position="358"/>
        <end position="391"/>
    </location>
</feature>
<evidence type="ECO:0000313" key="6">
    <source>
        <dbReference type="Proteomes" id="UP001497457"/>
    </source>
</evidence>
<dbReference type="Gene3D" id="1.25.40.20">
    <property type="entry name" value="Ankyrin repeat-containing domain"/>
    <property type="match status" value="3"/>
</dbReference>
<dbReference type="InterPro" id="IPR051616">
    <property type="entry name" value="Cul2-RING_E3_ligase_SR"/>
</dbReference>
<evidence type="ECO:0000256" key="3">
    <source>
        <dbReference type="PROSITE-ProRule" id="PRU00023"/>
    </source>
</evidence>
<sequence>MAPNPSAAAIRAAFEGNLSLLKELASEVDLREAKHPDGSALYFAAAKGHLEVCRFLVEESGVDVNCTNAHGMTPVFRAAAKGEVSVLQYLLDHGGDPAIPDALGFTPLHIAAENGHFEAIRLLLSKGVDADPLNNRLVTPLHTASTKGYDQAVKLLLKRGADPNRIFLGVMSPLLLALHAPSLKCVELLVKAGANVNFINPYGPSALIEATMNGLTDIVKFLLEAGADPNIFDNFERNPIMYAAKKGRRDLVEILFPHTKPIASVPNWSIDGIISTMEHVPFMAKDPCSGADAKIRGNEAFAKGDYPGAIYFYAMAMLMCPLDATLFANRSLCWLRLEDGEKALSDAQKCRMIRPHWSKAWYREGAALRLLKNYKGATDAFAEALKLDPASVEVKAALREATEALKCAAPSEEQNA</sequence>
<dbReference type="SUPFAM" id="SSF48452">
    <property type="entry name" value="TPR-like"/>
    <property type="match status" value="1"/>
</dbReference>
<dbReference type="InterPro" id="IPR019734">
    <property type="entry name" value="TPR_rpt"/>
</dbReference>
<keyword evidence="1" id="KW-0677">Repeat</keyword>
<dbReference type="Pfam" id="PF12796">
    <property type="entry name" value="Ank_2"/>
    <property type="match status" value="3"/>
</dbReference>
<dbReference type="EMBL" id="OZ075120">
    <property type="protein sequence ID" value="CAL4891186.1"/>
    <property type="molecule type" value="Genomic_DNA"/>
</dbReference>
<feature type="repeat" description="ANK" evidence="3">
    <location>
        <begin position="70"/>
        <end position="102"/>
    </location>
</feature>
<dbReference type="InterPro" id="IPR002110">
    <property type="entry name" value="Ankyrin_rpt"/>
</dbReference>
<protein>
    <submittedName>
        <fullName evidence="5">Uncharacterized protein</fullName>
    </submittedName>
</protein>
<dbReference type="InterPro" id="IPR011990">
    <property type="entry name" value="TPR-like_helical_dom_sf"/>
</dbReference>